<dbReference type="PANTHER" id="PTHR47234:SF3">
    <property type="entry name" value="SECRETIN_TONB SHORT N-TERMINAL DOMAIN-CONTAINING PROTEIN"/>
    <property type="match status" value="1"/>
</dbReference>
<dbReference type="Gene3D" id="2.40.170.20">
    <property type="entry name" value="TonB-dependent receptor, beta-barrel domain"/>
    <property type="match status" value="1"/>
</dbReference>
<dbReference type="SUPFAM" id="SSF56935">
    <property type="entry name" value="Porins"/>
    <property type="match status" value="1"/>
</dbReference>
<keyword evidence="12" id="KW-0675">Receptor</keyword>
<sequence length="975" mass="104697">MSAVDEKGREELRTEKFIASLLGGVSVLAVSSAANAQEGIEQQDSSVETTASQVGDIVVTGSRIVRNGYTAPTPVTVVAVEQLQATAPGSIPDGLNQLPQFTMSSGTQNTGNQATSPNAGNYLNLRGLGSIRNLVLLDGQRIPPTSFQGTVDTNVIPSALVSRVDVVTGGASAAYGSDAVSGVINFILDTGYTGVKGSAKVGISDYGDDLSSGFDIAGGFDVLDGRGHVLLSYDHYQRDGIPRNEDRPRGGDWITQVGNGTAAAPYRNAGPVFYQTGTFGTLFPHAANFSENTGNPLAGMHFLPDGSLVPFDPGVTPAGSSNVGIGGDGSPSIGKTLTGGQVTDQLFGRFDYNLTDDLKAFAQLSFAQTENSFVTIGSGTQTNAFYIFADNPYLPAGAAALLDAYAGRDGVWGTADDRRVGGGRIHADQPFKEVVAQNVAYTFLTGLSGSLGNYSWKATYAHGDSLLRSSHSGNFYQDRYFASLDAVWDGSGNIVCNITLTHPGLMDDCRPINWFGANSPTEEDFDWVSGVSKYRVSQKMDIFAAELAGELFNLPAGPLSFAVGAEYRKQKLDQVSNSDPSIPTSTVGLRTNVAQTINKYNSTNVGWAQGQYDVKEVFLELAVPVLADQPWARALDLNGAVRYTEYSTSGGVTTWKAGLSYTPIDDVRLRYTISRDIRAPTLYELFAGDQAARGGFFDAHSGRNDNVITLSSGNPDLKPEIGDTYTAGVIWQPSFVPGFSVSVDYFSIEITDAIANLNRDNANEECIASNGTSSLCQYIIRPFPFSHVPASDNFPLATRVLPYNQALSSMHGIDYEFAYRMPVTVGALDGDLRLRLIGSYVPGRKTRTDINAAPVQNANVGVNAKHRFNVQANYIQGPWKLTTQARYIGETERTRDRTVFYEEPTVPSVVYVDVTVERDFSVRGHDLTAFLTVNNAFDQKPPLIGNGQPGQMYPTNQAVYDVVGPYYTTGIRFAF</sequence>
<dbReference type="Gene3D" id="2.170.130.10">
    <property type="entry name" value="TonB-dependent receptor, plug domain"/>
    <property type="match status" value="1"/>
</dbReference>
<proteinExistence type="inferred from homology"/>
<evidence type="ECO:0000256" key="9">
    <source>
        <dbReference type="RuleBase" id="RU003357"/>
    </source>
</evidence>
<keyword evidence="13" id="KW-1185">Reference proteome</keyword>
<feature type="domain" description="TonB-dependent receptor-like beta-barrel" evidence="10">
    <location>
        <begin position="449"/>
        <end position="935"/>
    </location>
</feature>
<evidence type="ECO:0000256" key="8">
    <source>
        <dbReference type="PROSITE-ProRule" id="PRU01360"/>
    </source>
</evidence>
<dbReference type="EMBL" id="CP146369">
    <property type="protein sequence ID" value="WWT53469.1"/>
    <property type="molecule type" value="Genomic_DNA"/>
</dbReference>
<dbReference type="Proteomes" id="UP001363460">
    <property type="component" value="Chromosome"/>
</dbReference>
<dbReference type="PROSITE" id="PS52016">
    <property type="entry name" value="TONB_DEPENDENT_REC_3"/>
    <property type="match status" value="1"/>
</dbReference>
<keyword evidence="2 8" id="KW-0813">Transport</keyword>
<evidence type="ECO:0000256" key="2">
    <source>
        <dbReference type="ARBA" id="ARBA00022448"/>
    </source>
</evidence>
<dbReference type="InterPro" id="IPR039426">
    <property type="entry name" value="TonB-dep_rcpt-like"/>
</dbReference>
<comment type="similarity">
    <text evidence="8 9">Belongs to the TonB-dependent receptor family.</text>
</comment>
<dbReference type="InterPro" id="IPR012910">
    <property type="entry name" value="Plug_dom"/>
</dbReference>
<dbReference type="RefSeq" id="WP_338575215.1">
    <property type="nucleotide sequence ID" value="NZ_CP146369.1"/>
</dbReference>
<keyword evidence="5 9" id="KW-0798">TonB box</keyword>
<protein>
    <submittedName>
        <fullName evidence="12">TonB-dependent receptor</fullName>
    </submittedName>
</protein>
<evidence type="ECO:0000256" key="5">
    <source>
        <dbReference type="ARBA" id="ARBA00023077"/>
    </source>
</evidence>
<gene>
    <name evidence="12" type="ORF">V8J38_09315</name>
</gene>
<evidence type="ECO:0000256" key="4">
    <source>
        <dbReference type="ARBA" id="ARBA00022692"/>
    </source>
</evidence>
<keyword evidence="4 8" id="KW-0812">Transmembrane</keyword>
<organism evidence="12 13">
    <name type="scientific">Brevundimonas olei</name>
    <dbReference type="NCBI Taxonomy" id="657642"/>
    <lineage>
        <taxon>Bacteria</taxon>
        <taxon>Pseudomonadati</taxon>
        <taxon>Pseudomonadota</taxon>
        <taxon>Alphaproteobacteria</taxon>
        <taxon>Caulobacterales</taxon>
        <taxon>Caulobacteraceae</taxon>
        <taxon>Brevundimonas</taxon>
    </lineage>
</organism>
<feature type="domain" description="TonB-dependent receptor plug" evidence="11">
    <location>
        <begin position="70"/>
        <end position="183"/>
    </location>
</feature>
<dbReference type="Pfam" id="PF07715">
    <property type="entry name" value="Plug"/>
    <property type="match status" value="1"/>
</dbReference>
<dbReference type="InterPro" id="IPR036942">
    <property type="entry name" value="Beta-barrel_TonB_sf"/>
</dbReference>
<evidence type="ECO:0000313" key="12">
    <source>
        <dbReference type="EMBL" id="WWT53469.1"/>
    </source>
</evidence>
<evidence type="ECO:0000256" key="3">
    <source>
        <dbReference type="ARBA" id="ARBA00022452"/>
    </source>
</evidence>
<keyword evidence="3 8" id="KW-1134">Transmembrane beta strand</keyword>
<evidence type="ECO:0000313" key="13">
    <source>
        <dbReference type="Proteomes" id="UP001363460"/>
    </source>
</evidence>
<evidence type="ECO:0000259" key="11">
    <source>
        <dbReference type="Pfam" id="PF07715"/>
    </source>
</evidence>
<keyword evidence="6 8" id="KW-0472">Membrane</keyword>
<dbReference type="PANTHER" id="PTHR47234">
    <property type="match status" value="1"/>
</dbReference>
<evidence type="ECO:0000259" key="10">
    <source>
        <dbReference type="Pfam" id="PF00593"/>
    </source>
</evidence>
<reference evidence="12 13" key="1">
    <citation type="submission" date="2024-02" db="EMBL/GenBank/DDBJ databases">
        <title>Distribution and functional of Brevundimonas-related endobacteria within Verticillium dahliae.</title>
        <authorList>
            <person name="Zeng H."/>
        </authorList>
    </citation>
    <scope>NUCLEOTIDE SEQUENCE [LARGE SCALE GENOMIC DNA]</scope>
    <source>
        <strain evidence="12 13">TRM 44200</strain>
    </source>
</reference>
<evidence type="ECO:0000256" key="6">
    <source>
        <dbReference type="ARBA" id="ARBA00023136"/>
    </source>
</evidence>
<name>A0ABZ2IAX9_9CAUL</name>
<dbReference type="InterPro" id="IPR000531">
    <property type="entry name" value="Beta-barrel_TonB"/>
</dbReference>
<accession>A0ABZ2IAX9</accession>
<dbReference type="Pfam" id="PF00593">
    <property type="entry name" value="TonB_dep_Rec_b-barrel"/>
    <property type="match status" value="1"/>
</dbReference>
<evidence type="ECO:0000256" key="1">
    <source>
        <dbReference type="ARBA" id="ARBA00004571"/>
    </source>
</evidence>
<comment type="subcellular location">
    <subcellularLocation>
        <location evidence="1 8">Cell outer membrane</location>
        <topology evidence="1 8">Multi-pass membrane protein</topology>
    </subcellularLocation>
</comment>
<keyword evidence="7 8" id="KW-0998">Cell outer membrane</keyword>
<evidence type="ECO:0000256" key="7">
    <source>
        <dbReference type="ARBA" id="ARBA00023237"/>
    </source>
</evidence>
<dbReference type="InterPro" id="IPR037066">
    <property type="entry name" value="Plug_dom_sf"/>
</dbReference>